<reference evidence="1 2" key="1">
    <citation type="submission" date="2019-08" db="EMBL/GenBank/DDBJ databases">
        <title>In-depth cultivation of the pig gut microbiome towards novel bacterial diversity and tailored functional studies.</title>
        <authorList>
            <person name="Wylensek D."/>
            <person name="Hitch T.C.A."/>
            <person name="Clavel T."/>
        </authorList>
    </citation>
    <scope>NUCLEOTIDE SEQUENCE [LARGE SCALE GENOMIC DNA]</scope>
    <source>
        <strain evidence="1 2">WCA-389-WT-23B</strain>
    </source>
</reference>
<comment type="caution">
    <text evidence="1">The sequence shown here is derived from an EMBL/GenBank/DDBJ whole genome shotgun (WGS) entry which is preliminary data.</text>
</comment>
<dbReference type="RefSeq" id="WP_154467278.1">
    <property type="nucleotide sequence ID" value="NZ_VUMI01000049.1"/>
</dbReference>
<organism evidence="1 2">
    <name type="scientific">Eisenbergiella porci</name>
    <dbReference type="NCBI Taxonomy" id="2652274"/>
    <lineage>
        <taxon>Bacteria</taxon>
        <taxon>Bacillati</taxon>
        <taxon>Bacillota</taxon>
        <taxon>Clostridia</taxon>
        <taxon>Lachnospirales</taxon>
        <taxon>Lachnospiraceae</taxon>
        <taxon>Eisenbergiella</taxon>
    </lineage>
</organism>
<evidence type="ECO:0000313" key="1">
    <source>
        <dbReference type="EMBL" id="MSS90870.1"/>
    </source>
</evidence>
<evidence type="ECO:0000313" key="2">
    <source>
        <dbReference type="Proteomes" id="UP000436047"/>
    </source>
</evidence>
<proteinExistence type="predicted"/>
<evidence type="ECO:0008006" key="3">
    <source>
        <dbReference type="Google" id="ProtNLM"/>
    </source>
</evidence>
<name>A0A6N7WN76_9FIRM</name>
<sequence>MKNVKDQVYEALKTVLENVSDIYPSDWAHLPTIQYAEEDNSVYERTKQGEQKSRVRYRIDIWNGGSTSEAALKVDEAVAALGLVRTGCQDVPDPSGLRHKKMRYEGIIDMNSELVYWNN</sequence>
<gene>
    <name evidence="1" type="ORF">FYJ45_22235</name>
</gene>
<dbReference type="AlphaFoldDB" id="A0A6N7WN76"/>
<accession>A0A6N7WN76</accession>
<dbReference type="EMBL" id="VUMI01000049">
    <property type="protein sequence ID" value="MSS90870.1"/>
    <property type="molecule type" value="Genomic_DNA"/>
</dbReference>
<protein>
    <recommendedName>
        <fullName evidence="3">DUF3168 domain-containing protein</fullName>
    </recommendedName>
</protein>
<dbReference type="GeneID" id="86055738"/>
<dbReference type="Proteomes" id="UP000436047">
    <property type="component" value="Unassembled WGS sequence"/>
</dbReference>
<keyword evidence="2" id="KW-1185">Reference proteome</keyword>